<dbReference type="RefSeq" id="WP_184670608.1">
    <property type="nucleotide sequence ID" value="NZ_BAABAI010000024.1"/>
</dbReference>
<evidence type="ECO:0000256" key="3">
    <source>
        <dbReference type="RuleBase" id="RU361235"/>
    </source>
</evidence>
<dbReference type="InterPro" id="IPR019826">
    <property type="entry name" value="Carboxylesterase_B_AS"/>
</dbReference>
<dbReference type="EMBL" id="JACHJS010000001">
    <property type="protein sequence ID" value="MBB4966543.1"/>
    <property type="molecule type" value="Genomic_DNA"/>
</dbReference>
<evidence type="ECO:0000256" key="1">
    <source>
        <dbReference type="ARBA" id="ARBA00005964"/>
    </source>
</evidence>
<evidence type="ECO:0000313" key="6">
    <source>
        <dbReference type="EMBL" id="MBB4966543.1"/>
    </source>
</evidence>
<protein>
    <recommendedName>
        <fullName evidence="3">Carboxylic ester hydrolase</fullName>
        <ecNumber evidence="3">3.1.1.-</ecNumber>
    </recommendedName>
</protein>
<dbReference type="Pfam" id="PF00135">
    <property type="entry name" value="COesterase"/>
    <property type="match status" value="1"/>
</dbReference>
<evidence type="ECO:0000256" key="2">
    <source>
        <dbReference type="ARBA" id="ARBA00022801"/>
    </source>
</evidence>
<dbReference type="InterPro" id="IPR002018">
    <property type="entry name" value="CarbesteraseB"/>
</dbReference>
<dbReference type="SUPFAM" id="SSF53474">
    <property type="entry name" value="alpha/beta-Hydrolases"/>
    <property type="match status" value="1"/>
</dbReference>
<keyword evidence="3" id="KW-0732">Signal</keyword>
<feature type="domain" description="Carboxylesterase type B" evidence="5">
    <location>
        <begin position="21"/>
        <end position="465"/>
    </location>
</feature>
<feature type="region of interest" description="Disordered" evidence="4">
    <location>
        <begin position="17"/>
        <end position="36"/>
    </location>
</feature>
<feature type="signal peptide" evidence="3">
    <location>
        <begin position="1"/>
        <end position="17"/>
    </location>
</feature>
<dbReference type="GO" id="GO:0016787">
    <property type="term" value="F:hydrolase activity"/>
    <property type="evidence" value="ECO:0007669"/>
    <property type="project" value="UniProtKB-KW"/>
</dbReference>
<dbReference type="Proteomes" id="UP000542674">
    <property type="component" value="Unassembled WGS sequence"/>
</dbReference>
<sequence>MRLLLVLAILTATVAPARPGPEVTTDGGTVRGSRTGQVESYRGIPYAQAPVGALRWHPPLPARPWSGVRDATASGSPCAQTILPTGSAEDCLYLDVTTPRGTGRPVLVWLHGGGNTMGSGADIDPARLAARGVVVVTINYRLGVFGFFGHPGLAGSGTFGLQDQQAALRWVRANAAAFGGDPRVVTLAGQSAGAVDVCGQLTSPGAAGLFHRVIMQSGSCRTGQPTYGADGEVRVGVGGFWAPVADRERSGAAVAAELGCGDVDCLRGRSTEELLRHEAGFGPAYGTPTLPENPVTAVAAGRVHRVPVLSGNTRDEARLTTMYAELPLGRTLTAQEYAEALRVAFGADRAAAVLREYPAGADAGAALSALDTDRVFACPQLRTGRDLARFTPVHAYEFADPDAPTSSMYFGQRPAGASHGSELAYVFDLRVGPYAGLTPTSLTPRQRALSDTMIDNWAGFVRTGTVPWRSVRSYAPDRIGSVDGWTAHRCSFWSD</sequence>
<accession>A0A7W7WXF0</accession>
<reference evidence="6 7" key="1">
    <citation type="submission" date="2020-08" db="EMBL/GenBank/DDBJ databases">
        <title>Sequencing the genomes of 1000 actinobacteria strains.</title>
        <authorList>
            <person name="Klenk H.-P."/>
        </authorList>
    </citation>
    <scope>NUCLEOTIDE SEQUENCE [LARGE SCALE GENOMIC DNA]</scope>
    <source>
        <strain evidence="6 7">DSM 45084</strain>
    </source>
</reference>
<comment type="caution">
    <text evidence="6">The sequence shown here is derived from an EMBL/GenBank/DDBJ whole genome shotgun (WGS) entry which is preliminary data.</text>
</comment>
<dbReference type="EC" id="3.1.1.-" evidence="3"/>
<evidence type="ECO:0000256" key="4">
    <source>
        <dbReference type="SAM" id="MobiDB-lite"/>
    </source>
</evidence>
<dbReference type="InterPro" id="IPR050309">
    <property type="entry name" value="Type-B_Carboxylest/Lipase"/>
</dbReference>
<dbReference type="InterPro" id="IPR029058">
    <property type="entry name" value="AB_hydrolase_fold"/>
</dbReference>
<gene>
    <name evidence="6" type="ORF">F4559_003902</name>
</gene>
<dbReference type="AlphaFoldDB" id="A0A7W7WXF0"/>
<dbReference type="PROSITE" id="PS00122">
    <property type="entry name" value="CARBOXYLESTERASE_B_1"/>
    <property type="match status" value="1"/>
</dbReference>
<keyword evidence="7" id="KW-1185">Reference proteome</keyword>
<evidence type="ECO:0000313" key="7">
    <source>
        <dbReference type="Proteomes" id="UP000542674"/>
    </source>
</evidence>
<evidence type="ECO:0000259" key="5">
    <source>
        <dbReference type="Pfam" id="PF00135"/>
    </source>
</evidence>
<feature type="chain" id="PRO_5031595041" description="Carboxylic ester hydrolase" evidence="3">
    <location>
        <begin position="18"/>
        <end position="495"/>
    </location>
</feature>
<name>A0A7W7WXF0_9PSEU</name>
<keyword evidence="2 3" id="KW-0378">Hydrolase</keyword>
<dbReference type="Gene3D" id="3.40.50.1820">
    <property type="entry name" value="alpha/beta hydrolase"/>
    <property type="match status" value="1"/>
</dbReference>
<comment type="similarity">
    <text evidence="1 3">Belongs to the type-B carboxylesterase/lipase family.</text>
</comment>
<organism evidence="6 7">
    <name type="scientific">Saccharothrix violaceirubra</name>
    <dbReference type="NCBI Taxonomy" id="413306"/>
    <lineage>
        <taxon>Bacteria</taxon>
        <taxon>Bacillati</taxon>
        <taxon>Actinomycetota</taxon>
        <taxon>Actinomycetes</taxon>
        <taxon>Pseudonocardiales</taxon>
        <taxon>Pseudonocardiaceae</taxon>
        <taxon>Saccharothrix</taxon>
    </lineage>
</organism>
<proteinExistence type="inferred from homology"/>
<dbReference type="PANTHER" id="PTHR11559">
    <property type="entry name" value="CARBOXYLESTERASE"/>
    <property type="match status" value="1"/>
</dbReference>